<gene>
    <name evidence="2" type="ORF">HMPREF9429_00648</name>
</gene>
<evidence type="ECO:0000313" key="2">
    <source>
        <dbReference type="EMBL" id="EFQ04496.1"/>
    </source>
</evidence>
<dbReference type="InterPro" id="IPR012454">
    <property type="entry name" value="DUF1659"/>
</dbReference>
<evidence type="ECO:0000259" key="1">
    <source>
        <dbReference type="Pfam" id="PF07872"/>
    </source>
</evidence>
<accession>E2ZB22</accession>
<protein>
    <recommendedName>
        <fullName evidence="1">DUF1659 domain-containing protein</fullName>
    </recommendedName>
</protein>
<dbReference type="HOGENOM" id="CLU_201813_0_0_9"/>
<dbReference type="EMBL" id="AECS01000016">
    <property type="protein sequence ID" value="EFQ04496.1"/>
    <property type="molecule type" value="Genomic_DNA"/>
</dbReference>
<reference evidence="2 3" key="1">
    <citation type="submission" date="2010-08" db="EMBL/GenBank/DDBJ databases">
        <authorList>
            <person name="Weinstock G."/>
            <person name="Sodergren E."/>
            <person name="Clifton S."/>
            <person name="Fulton L."/>
            <person name="Fulton B."/>
            <person name="Courtney L."/>
            <person name="Fronick C."/>
            <person name="Harrison M."/>
            <person name="Strong C."/>
            <person name="Farmer C."/>
            <person name="Delahaunty K."/>
            <person name="Markovic C."/>
            <person name="Hall O."/>
            <person name="Minx P."/>
            <person name="Tomlinson C."/>
            <person name="Mitreva M."/>
            <person name="Hou S."/>
            <person name="Chen J."/>
            <person name="Wollam A."/>
            <person name="Pepin K.H."/>
            <person name="Johnson M."/>
            <person name="Bhonagiri V."/>
            <person name="Zhang X."/>
            <person name="Suruliraj S."/>
            <person name="Warren W."/>
            <person name="Chinwalla A."/>
            <person name="Mardis E.R."/>
            <person name="Wilson R.K."/>
        </authorList>
    </citation>
    <scope>NUCLEOTIDE SEQUENCE [LARGE SCALE GENOMIC DNA]</scope>
    <source>
        <strain evidence="2 3">F0359</strain>
    </source>
</reference>
<dbReference type="Proteomes" id="UP000003195">
    <property type="component" value="Unassembled WGS sequence"/>
</dbReference>
<dbReference type="STRING" id="706434.HMPREF9429_00648"/>
<dbReference type="OrthoDB" id="9945753at2"/>
<comment type="caution">
    <text evidence="2">The sequence shown here is derived from an EMBL/GenBank/DDBJ whole genome shotgun (WGS) entry which is preliminary data.</text>
</comment>
<name>E2ZB22_9FIRM</name>
<keyword evidence="3" id="KW-1185">Reference proteome</keyword>
<dbReference type="AlphaFoldDB" id="E2ZB22"/>
<organism evidence="2 3">
    <name type="scientific">Megasphaera micronuciformis F0359</name>
    <dbReference type="NCBI Taxonomy" id="706434"/>
    <lineage>
        <taxon>Bacteria</taxon>
        <taxon>Bacillati</taxon>
        <taxon>Bacillota</taxon>
        <taxon>Negativicutes</taxon>
        <taxon>Veillonellales</taxon>
        <taxon>Veillonellaceae</taxon>
        <taxon>Megasphaera</taxon>
    </lineage>
</organism>
<dbReference type="RefSeq" id="WP_006941542.1">
    <property type="nucleotide sequence ID" value="NZ_GL538189.1"/>
</dbReference>
<feature type="domain" description="DUF1659" evidence="1">
    <location>
        <begin position="2"/>
        <end position="70"/>
    </location>
</feature>
<sequence>MATKQALASKLQLTVSYTDEAGKKKTRTLNFSSLKADADSGNVLTAANALASLQADALDGVKETVQYEITA</sequence>
<proteinExistence type="predicted"/>
<dbReference type="eggNOG" id="ENOG502ZX6C">
    <property type="taxonomic scope" value="Bacteria"/>
</dbReference>
<evidence type="ECO:0000313" key="3">
    <source>
        <dbReference type="Proteomes" id="UP000003195"/>
    </source>
</evidence>
<dbReference type="Pfam" id="PF07872">
    <property type="entry name" value="DUF1659"/>
    <property type="match status" value="1"/>
</dbReference>